<dbReference type="AlphaFoldDB" id="A0A3S5BP13"/>
<sequence>MSLIHRHVRPLDADGRGNMSPPRTQTLVRLSGCRGQHGYPMWREVGVKPARSLGASIQCGTSATVDETLAKAQVSRLATDGSHVDEGNCRRKIGQPIGLDCDDMTPTWPTTQVCLNPRELRFPTCRQSNPAPISWPKASPRIPLQPVGESTCKKMCHHLTRVFRLDPRGR</sequence>
<organism evidence="2 3">
    <name type="scientific">Protopolystoma xenopodis</name>
    <dbReference type="NCBI Taxonomy" id="117903"/>
    <lineage>
        <taxon>Eukaryota</taxon>
        <taxon>Metazoa</taxon>
        <taxon>Spiralia</taxon>
        <taxon>Lophotrochozoa</taxon>
        <taxon>Platyhelminthes</taxon>
        <taxon>Monogenea</taxon>
        <taxon>Polyopisthocotylea</taxon>
        <taxon>Polystomatidea</taxon>
        <taxon>Polystomatidae</taxon>
        <taxon>Protopolystoma</taxon>
    </lineage>
</organism>
<evidence type="ECO:0000256" key="1">
    <source>
        <dbReference type="SAM" id="MobiDB-lite"/>
    </source>
</evidence>
<dbReference type="EMBL" id="CAAALY010011906">
    <property type="protein sequence ID" value="VEL11476.1"/>
    <property type="molecule type" value="Genomic_DNA"/>
</dbReference>
<name>A0A3S5BP13_9PLAT</name>
<evidence type="ECO:0000313" key="3">
    <source>
        <dbReference type="Proteomes" id="UP000784294"/>
    </source>
</evidence>
<gene>
    <name evidence="2" type="ORF">PXEA_LOCUS4916</name>
</gene>
<feature type="region of interest" description="Disordered" evidence="1">
    <location>
        <begin position="1"/>
        <end position="23"/>
    </location>
</feature>
<comment type="caution">
    <text evidence="2">The sequence shown here is derived from an EMBL/GenBank/DDBJ whole genome shotgun (WGS) entry which is preliminary data.</text>
</comment>
<reference evidence="2" key="1">
    <citation type="submission" date="2018-11" db="EMBL/GenBank/DDBJ databases">
        <authorList>
            <consortium name="Pathogen Informatics"/>
        </authorList>
    </citation>
    <scope>NUCLEOTIDE SEQUENCE</scope>
</reference>
<protein>
    <submittedName>
        <fullName evidence="2">Uncharacterized protein</fullName>
    </submittedName>
</protein>
<accession>A0A3S5BP13</accession>
<dbReference type="Proteomes" id="UP000784294">
    <property type="component" value="Unassembled WGS sequence"/>
</dbReference>
<evidence type="ECO:0000313" key="2">
    <source>
        <dbReference type="EMBL" id="VEL11476.1"/>
    </source>
</evidence>
<keyword evidence="3" id="KW-1185">Reference proteome</keyword>
<proteinExistence type="predicted"/>